<dbReference type="InterPro" id="IPR051210">
    <property type="entry name" value="Ub_ligase/GEF_domain"/>
</dbReference>
<dbReference type="PANTHER" id="PTHR22870:SF466">
    <property type="entry name" value="ANKYRIN REPEAT-CONTAINING PROTEIN"/>
    <property type="match status" value="1"/>
</dbReference>
<feature type="repeat" description="RCC1" evidence="2">
    <location>
        <begin position="293"/>
        <end position="354"/>
    </location>
</feature>
<keyword evidence="5" id="KW-1185">Reference proteome</keyword>
<dbReference type="Gene3D" id="2.130.10.30">
    <property type="entry name" value="Regulator of chromosome condensation 1/beta-lactamase-inhibitor protein II"/>
    <property type="match status" value="2"/>
</dbReference>
<feature type="repeat" description="RCC1" evidence="2">
    <location>
        <begin position="355"/>
        <end position="405"/>
    </location>
</feature>
<feature type="repeat" description="RCC1" evidence="2">
    <location>
        <begin position="70"/>
        <end position="121"/>
    </location>
</feature>
<dbReference type="InterPro" id="IPR058923">
    <property type="entry name" value="RCC1-like_dom"/>
</dbReference>
<feature type="repeat" description="RCC1" evidence="2">
    <location>
        <begin position="238"/>
        <end position="292"/>
    </location>
</feature>
<protein>
    <recommendedName>
        <fullName evidence="3">RCC1-like domain-containing protein</fullName>
    </recommendedName>
</protein>
<feature type="repeat" description="RCC1" evidence="2">
    <location>
        <begin position="177"/>
        <end position="237"/>
    </location>
</feature>
<evidence type="ECO:0000313" key="5">
    <source>
        <dbReference type="Proteomes" id="UP000886520"/>
    </source>
</evidence>
<evidence type="ECO:0000256" key="1">
    <source>
        <dbReference type="ARBA" id="ARBA00022737"/>
    </source>
</evidence>
<dbReference type="SUPFAM" id="SSF50985">
    <property type="entry name" value="RCC1/BLIP-II"/>
    <property type="match status" value="1"/>
</dbReference>
<dbReference type="Proteomes" id="UP000886520">
    <property type="component" value="Chromosome 19"/>
</dbReference>
<dbReference type="InterPro" id="IPR009091">
    <property type="entry name" value="RCC1/BLIP-II"/>
</dbReference>
<dbReference type="InterPro" id="IPR000408">
    <property type="entry name" value="Reg_chr_condens"/>
</dbReference>
<dbReference type="Pfam" id="PF00415">
    <property type="entry name" value="RCC1"/>
    <property type="match status" value="2"/>
</dbReference>
<feature type="repeat" description="RCC1" evidence="2">
    <location>
        <begin position="12"/>
        <end position="69"/>
    </location>
</feature>
<dbReference type="PROSITE" id="PS00626">
    <property type="entry name" value="RCC1_2"/>
    <property type="match status" value="2"/>
</dbReference>
<organism evidence="4 5">
    <name type="scientific">Adiantum capillus-veneris</name>
    <name type="common">Maidenhair fern</name>
    <dbReference type="NCBI Taxonomy" id="13818"/>
    <lineage>
        <taxon>Eukaryota</taxon>
        <taxon>Viridiplantae</taxon>
        <taxon>Streptophyta</taxon>
        <taxon>Embryophyta</taxon>
        <taxon>Tracheophyta</taxon>
        <taxon>Polypodiopsida</taxon>
        <taxon>Polypodiidae</taxon>
        <taxon>Polypodiales</taxon>
        <taxon>Pteridineae</taxon>
        <taxon>Pteridaceae</taxon>
        <taxon>Vittarioideae</taxon>
        <taxon>Adiantum</taxon>
    </lineage>
</organism>
<evidence type="ECO:0000313" key="4">
    <source>
        <dbReference type="EMBL" id="KAI5065224.1"/>
    </source>
</evidence>
<dbReference type="PRINTS" id="PR00633">
    <property type="entry name" value="RCCNDNSATION"/>
</dbReference>
<reference evidence="4" key="1">
    <citation type="submission" date="2021-01" db="EMBL/GenBank/DDBJ databases">
        <title>Adiantum capillus-veneris genome.</title>
        <authorList>
            <person name="Fang Y."/>
            <person name="Liao Q."/>
        </authorList>
    </citation>
    <scope>NUCLEOTIDE SEQUENCE</scope>
    <source>
        <strain evidence="4">H3</strain>
        <tissue evidence="4">Leaf</tissue>
    </source>
</reference>
<name>A0A9D4UBZ4_ADICA</name>
<dbReference type="PANTHER" id="PTHR22870">
    <property type="entry name" value="REGULATOR OF CHROMOSOME CONDENSATION"/>
    <property type="match status" value="1"/>
</dbReference>
<dbReference type="Pfam" id="PF25390">
    <property type="entry name" value="WD40_RLD"/>
    <property type="match status" value="1"/>
</dbReference>
<dbReference type="PROSITE" id="PS50012">
    <property type="entry name" value="RCC1_3"/>
    <property type="match status" value="6"/>
</dbReference>
<evidence type="ECO:0000256" key="2">
    <source>
        <dbReference type="PROSITE-ProRule" id="PRU00235"/>
    </source>
</evidence>
<proteinExistence type="predicted"/>
<accession>A0A9D4UBZ4</accession>
<keyword evidence="1" id="KW-0677">Repeat</keyword>
<evidence type="ECO:0000259" key="3">
    <source>
        <dbReference type="Pfam" id="PF25390"/>
    </source>
</evidence>
<comment type="caution">
    <text evidence="4">The sequence shown here is derived from an EMBL/GenBank/DDBJ whole genome shotgun (WGS) entry which is preliminary data.</text>
</comment>
<dbReference type="OrthoDB" id="8068875at2759"/>
<feature type="domain" description="RCC1-like" evidence="3">
    <location>
        <begin position="136"/>
        <end position="401"/>
    </location>
</feature>
<dbReference type="EMBL" id="JABFUD020000019">
    <property type="protein sequence ID" value="KAI5065224.1"/>
    <property type="molecule type" value="Genomic_DNA"/>
</dbReference>
<dbReference type="AlphaFoldDB" id="A0A9D4UBZ4"/>
<gene>
    <name evidence="4" type="ORF">GOP47_0019919</name>
</gene>
<sequence>MAPKSSPAPVLSALYVWGYNKSGQIAAVNVRRCLRVPKRLASDLFDDVGNARIVEVACGLQHTAAVASDGSLFTWGSNEFGQLGDGTEDDHTEPKLVEALKNEFVKSVACGANCTAAICQPCTISKEDDSPASKLWVWGQNQESNYPQIFHGVFSHTLAVIQVACGATHIAALSELGTLQCWGYNEYGQLGRGFSCEGRQEARTVDKFISNLDEPPENVQISQIACGDYHTAAVSSAGDVYTWGLGHTGQLGHRALQSHNREVLPRRVVSLEGVRVTHVACGGVHTCAVTESGALYMWGGGNAGQLGLGSQADTFSCYSSDVSAFARRIPVILVPKGVQHVTCGQCHTLAAMKDGRLLGWGYNSCGQAATGKSSYAWYPTPIDWCVGAVRMLAAGGGHSAVLTQACNLKELCELKIADIVTPENAGRIEEVAVTNHSDALARFCGLVRNNAVNGGKEYD</sequence>